<keyword evidence="3" id="KW-0732">Signal</keyword>
<dbReference type="CDD" id="cd07185">
    <property type="entry name" value="OmpA_C-like"/>
    <property type="match status" value="1"/>
</dbReference>
<dbReference type="InterPro" id="IPR050330">
    <property type="entry name" value="Bact_OuterMem_StrucFunc"/>
</dbReference>
<evidence type="ECO:0000313" key="6">
    <source>
        <dbReference type="Proteomes" id="UP000012019"/>
    </source>
</evidence>
<dbReference type="PATRIC" id="fig|1286106.3.peg.1591"/>
<evidence type="ECO:0000256" key="1">
    <source>
        <dbReference type="PROSITE-ProRule" id="PRU00473"/>
    </source>
</evidence>
<feature type="chain" id="PRO_5004082331" evidence="3">
    <location>
        <begin position="23"/>
        <end position="1363"/>
    </location>
</feature>
<dbReference type="PROSITE" id="PS51123">
    <property type="entry name" value="OMPA_2"/>
    <property type="match status" value="1"/>
</dbReference>
<sequence>MKLRNSILFFAIAASSSTPAFAERCDIDKGCGLSGARGAMEDQSLLQRRPGNLGNLPPLPQQGERELPRERLVLWHMPDQSDLTAGVLILRDDHTETLQQVMPEVRFESGSSILPDNYAEQLSDVIRRLQDKSNLRIRVIGHTDPQRLSARTAMIYGDNYGLGLDRAKQVAELLAANLSLDSSQIELDSRGPDEPIATNATPEGMALNRRVEVEIWYDEIISNSEFRCTAGQVTSEAVAPFRISVDGQPMGEHAAGTADQQRCVDVALAEAHLQVRYDNLSAQPRLNVASAPRMAVPGQTHYFRGYSNYMSWVESGEVRIYGKPSRWSQAELLETVALDPLLNGEWVPTDNLPSQLYYQLRVYDANGRYDETEMLPLQLTQGEYEANPEEIRADLLAVTGGNRLQYHRIPVAGGSVTVNGKGVQPGYAVFVMGDPVPVDRQGNFATTQIIARGEHSVEVAVIDPDGQGRLYRRDLRLPERDWFTVAIADITVGQQNTSGPARLVTGEDRYYDDKLYVDGRLAFYTKGKIDGKYTVTASIDTGEEPVRSLFSNFNDKNPREFLRRMDANRHWATFGDDSTLVEDAPTQGKGYVRIEDGKSHAMWGNFQQENRDNELTQIDRRLYGAQARYRADGFTAFGERRVVVEGFAAEPGTTSAREEFLGTGGSLYFLRNQDIASGSESVRVEIRDKNSGLVIHSEYLTYGIDYEIDAIQGRIMLNRPLSAIADDNSIVRTGGGLSGNPSYLVVTYEYTPGFRRLNDLAMGGRATGWVNDSVQLGITKSRQEHLGQQQDLEGVDMTLRHTERTWLKVEVARTKGEAVNEQLSFDGGFGFTENALSGGRANAERVEGSLGLSDVGFEGRGQLTFYHENRDSGFNAPGRLTQADTRQSGVTLITPLTDNTDIILRADETKQSSVFKDQSAELGIAHQLNDEWAVAGGYRSEDRKTLSSDHSGRRDDLALQLEYAPDDEPWTTHGFVQGTVKKDGNRRNNNRVGLGGSYRISDRTRMLGEVSDGDLGFGAKAGLDYAASDRTNMYLNYQRDNDRTDHGIGSRMGQAVTGVRSRWNDTTSVHAEQRYQHGSQQTGLIQGYGLDFAPNDYWSYGLNADFGRLNSETDNEIRRQAISGKIGYSKEAIRYAGSLEYRRDRFSGENRTVWLTRNNLSYQIDPDWRMIGQLNMALGDSSNGSFFDGNFVEASLGYAYRPVLNDRWNTLVKYTFLSDLAPPEQRSVTGNLVDYSQRSHVFAIDTIYDLTERWSIGGRYAYRLSELRMSRDSSADWFDSKGQLIAVRADWHVVHKWDVMVEMRRRDEFAAKDSRTGALVGVYRHFATNFKAGVGYNFSDFSDDLTDMDFRSQGWFFNLIGKY</sequence>
<dbReference type="STRING" id="1286106.MPL1_07937"/>
<dbReference type="RefSeq" id="WP_009726573.1">
    <property type="nucleotide sequence ID" value="NZ_APHR01000039.1"/>
</dbReference>
<reference evidence="5 6" key="1">
    <citation type="journal article" date="2013" name="Genome Announc.">
        <title>Draft Genome Sequence of Methylophaga lonarensis MPLT, a Haloalkaliphilic (Non-Methane-Utilizing) Methylotroph.</title>
        <authorList>
            <person name="Shetty S.A."/>
            <person name="Marathe N.P."/>
            <person name="Munot H."/>
            <person name="Antony C.P."/>
            <person name="Dhotre D.P."/>
            <person name="Murrell J.C."/>
            <person name="Shouche Y.S."/>
        </authorList>
    </citation>
    <scope>NUCLEOTIDE SEQUENCE [LARGE SCALE GENOMIC DNA]</scope>
    <source>
        <strain evidence="5 6">MPL</strain>
    </source>
</reference>
<evidence type="ECO:0000256" key="3">
    <source>
        <dbReference type="SAM" id="SignalP"/>
    </source>
</evidence>
<comment type="caution">
    <text evidence="5">The sequence shown here is derived from an EMBL/GenBank/DDBJ whole genome shotgun (WGS) entry which is preliminary data.</text>
</comment>
<keyword evidence="1" id="KW-0472">Membrane</keyword>
<gene>
    <name evidence="5" type="ORF">MPL1_07937</name>
</gene>
<dbReference type="SUPFAM" id="SSF56935">
    <property type="entry name" value="Porins"/>
    <property type="match status" value="1"/>
</dbReference>
<dbReference type="eggNOG" id="COG2885">
    <property type="taxonomic scope" value="Bacteria"/>
</dbReference>
<evidence type="ECO:0000313" key="5">
    <source>
        <dbReference type="EMBL" id="EMR12883.1"/>
    </source>
</evidence>
<dbReference type="SUPFAM" id="SSF103088">
    <property type="entry name" value="OmpA-like"/>
    <property type="match status" value="1"/>
</dbReference>
<dbReference type="OrthoDB" id="5618649at2"/>
<dbReference type="Pfam" id="PF00691">
    <property type="entry name" value="OmpA"/>
    <property type="match status" value="1"/>
</dbReference>
<dbReference type="PANTHER" id="PTHR30329:SF21">
    <property type="entry name" value="LIPOPROTEIN YIAD-RELATED"/>
    <property type="match status" value="1"/>
</dbReference>
<proteinExistence type="predicted"/>
<evidence type="ECO:0000256" key="2">
    <source>
        <dbReference type="SAM" id="MobiDB-lite"/>
    </source>
</evidence>
<dbReference type="InterPro" id="IPR006665">
    <property type="entry name" value="OmpA-like"/>
</dbReference>
<name>M7NVU2_9GAMM</name>
<accession>M7NVU2</accession>
<feature type="region of interest" description="Disordered" evidence="2">
    <location>
        <begin position="968"/>
        <end position="994"/>
    </location>
</feature>
<dbReference type="PANTHER" id="PTHR30329">
    <property type="entry name" value="STATOR ELEMENT OF FLAGELLAR MOTOR COMPLEX"/>
    <property type="match status" value="1"/>
</dbReference>
<feature type="signal peptide" evidence="3">
    <location>
        <begin position="1"/>
        <end position="22"/>
    </location>
</feature>
<keyword evidence="6" id="KW-1185">Reference proteome</keyword>
<evidence type="ECO:0000259" key="4">
    <source>
        <dbReference type="PROSITE" id="PS51123"/>
    </source>
</evidence>
<dbReference type="Proteomes" id="UP000012019">
    <property type="component" value="Unassembled WGS sequence"/>
</dbReference>
<organism evidence="5 6">
    <name type="scientific">Methylophaga lonarensis MPL</name>
    <dbReference type="NCBI Taxonomy" id="1286106"/>
    <lineage>
        <taxon>Bacteria</taxon>
        <taxon>Pseudomonadati</taxon>
        <taxon>Pseudomonadota</taxon>
        <taxon>Gammaproteobacteria</taxon>
        <taxon>Thiotrichales</taxon>
        <taxon>Piscirickettsiaceae</taxon>
        <taxon>Methylophaga</taxon>
    </lineage>
</organism>
<dbReference type="GO" id="GO:0016020">
    <property type="term" value="C:membrane"/>
    <property type="evidence" value="ECO:0007669"/>
    <property type="project" value="UniProtKB-UniRule"/>
</dbReference>
<dbReference type="Gene3D" id="3.30.1330.60">
    <property type="entry name" value="OmpA-like domain"/>
    <property type="match status" value="1"/>
</dbReference>
<dbReference type="InterPro" id="IPR036737">
    <property type="entry name" value="OmpA-like_sf"/>
</dbReference>
<protein>
    <submittedName>
        <fullName evidence="5">OmpA/MotB</fullName>
    </submittedName>
</protein>
<feature type="domain" description="OmpA-like" evidence="4">
    <location>
        <begin position="94"/>
        <end position="219"/>
    </location>
</feature>
<dbReference type="EMBL" id="APHR01000039">
    <property type="protein sequence ID" value="EMR12883.1"/>
    <property type="molecule type" value="Genomic_DNA"/>
</dbReference>